<dbReference type="InterPro" id="IPR012349">
    <property type="entry name" value="Split_barrel_FMN-bd"/>
</dbReference>
<evidence type="ECO:0000313" key="1">
    <source>
        <dbReference type="EMBL" id="EWT05254.1"/>
    </source>
</evidence>
<dbReference type="AlphaFoldDB" id="W9GMY0"/>
<protein>
    <recommendedName>
        <fullName evidence="3">Nitroreductase</fullName>
    </recommendedName>
</protein>
<accession>W9GMY0</accession>
<dbReference type="InterPro" id="IPR004378">
    <property type="entry name" value="F420H2_quin_Rdtase"/>
</dbReference>
<reference evidence="2" key="1">
    <citation type="submission" date="2013-08" db="EMBL/GenBank/DDBJ databases">
        <title>Intrasporangium oryzae NRRL B-24470.</title>
        <authorList>
            <person name="Liu H."/>
            <person name="Wang G."/>
        </authorList>
    </citation>
    <scope>NUCLEOTIDE SEQUENCE [LARGE SCALE GENOMIC DNA]</scope>
    <source>
        <strain evidence="2">Q5-1</strain>
    </source>
</reference>
<dbReference type="PATRIC" id="fig|584657.3.peg.2856"/>
<dbReference type="Gene3D" id="2.30.110.10">
    <property type="entry name" value="Electron Transport, Fmn-binding Protein, Chain A"/>
    <property type="match status" value="1"/>
</dbReference>
<dbReference type="NCBIfam" id="TIGR00026">
    <property type="entry name" value="hi_GC_TIGR00026"/>
    <property type="match status" value="1"/>
</dbReference>
<keyword evidence="2" id="KW-1185">Reference proteome</keyword>
<organism evidence="1 2">
    <name type="scientific">Intrasporangium chromatireducens Q5-1</name>
    <dbReference type="NCBI Taxonomy" id="584657"/>
    <lineage>
        <taxon>Bacteria</taxon>
        <taxon>Bacillati</taxon>
        <taxon>Actinomycetota</taxon>
        <taxon>Actinomycetes</taxon>
        <taxon>Micrococcales</taxon>
        <taxon>Intrasporangiaceae</taxon>
        <taxon>Intrasporangium</taxon>
    </lineage>
</organism>
<dbReference type="Pfam" id="PF04075">
    <property type="entry name" value="F420H2_quin_red"/>
    <property type="match status" value="1"/>
</dbReference>
<dbReference type="Proteomes" id="UP000019494">
    <property type="component" value="Unassembled WGS sequence"/>
</dbReference>
<dbReference type="GO" id="GO:0016491">
    <property type="term" value="F:oxidoreductase activity"/>
    <property type="evidence" value="ECO:0007669"/>
    <property type="project" value="InterPro"/>
</dbReference>
<evidence type="ECO:0000313" key="2">
    <source>
        <dbReference type="Proteomes" id="UP000019494"/>
    </source>
</evidence>
<dbReference type="EMBL" id="AWQS01000130">
    <property type="protein sequence ID" value="EWT05254.1"/>
    <property type="molecule type" value="Genomic_DNA"/>
</dbReference>
<evidence type="ECO:0008006" key="3">
    <source>
        <dbReference type="Google" id="ProtNLM"/>
    </source>
</evidence>
<proteinExistence type="predicted"/>
<name>W9GMY0_9MICO</name>
<gene>
    <name evidence="1" type="ORF">N864_05885</name>
</gene>
<dbReference type="RefSeq" id="WP_051518601.1">
    <property type="nucleotide sequence ID" value="NZ_AWQS01000130.1"/>
</dbReference>
<sequence>MSSGRGPGPATVPPSSSTLPWWLKRALGAPNFLYEHGGGRLLGHRFLQLTHVGRRSGRTFRTVLEVIRYDPETGEATVLSGFGPQADWLRNLQAAGTAEVSFGAGRRRAAYRLLSLEEAKRALAEYERRNWLVVPVVRRVLSRLVGWRYDGSDAARRRAVEQLPMVAFRPEIVSDGRTVAAQMRQWEG</sequence>
<comment type="caution">
    <text evidence="1">The sequence shown here is derived from an EMBL/GenBank/DDBJ whole genome shotgun (WGS) entry which is preliminary data.</text>
</comment>